<dbReference type="PROSITE" id="PS50011">
    <property type="entry name" value="PROTEIN_KINASE_DOM"/>
    <property type="match status" value="1"/>
</dbReference>
<dbReference type="RefSeq" id="WP_058493811.1">
    <property type="nucleotide sequence ID" value="NZ_CBCRUR010000004.1"/>
</dbReference>
<evidence type="ECO:0000313" key="4">
    <source>
        <dbReference type="Proteomes" id="UP000054662"/>
    </source>
</evidence>
<proteinExistence type="predicted"/>
<dbReference type="EMBL" id="LNZC01000027">
    <property type="protein sequence ID" value="KTD76819.1"/>
    <property type="molecule type" value="Genomic_DNA"/>
</dbReference>
<dbReference type="GO" id="GO:0004672">
    <property type="term" value="F:protein kinase activity"/>
    <property type="evidence" value="ECO:0007669"/>
    <property type="project" value="InterPro"/>
</dbReference>
<evidence type="ECO:0000259" key="2">
    <source>
        <dbReference type="PROSITE" id="PS50011"/>
    </source>
</evidence>
<sequence>MPMLAPPKPFSSLIELVNTFNQLPEKEDIQKLFYLQKINYHLNTLIPDKRLYTWMTDSSANGFEEHLKRYSITPHASFFLKGIQFAQAVARYSSQKAEKKTYSPYIIYPLMQKRDDYLINNSFAEAGNDYISLSLDLTRLAATEPVIKSKVEKQIILSEMVSSKIQAIRNKTDSINHLSHKLRYKTEPLGAGGNNANFKFTISGLEGEKGEEELALRVEDRSDLSLEQRLHSHDVSMYFIEDYALFINGFQNENSPIEYNPVAISDLAKQGNLVEVALKLRNKSAQDIAAYAQFYFDQIINFLSLLLDAKAYHPDMKLSNFLADKNRLLISDRKTFIDNRYPLVSTVRSSPNYAPDEYNNCLDFLTNRIKFNKKANTTTLDMPQFMAYQLGMILKEFLLLTQMDELPEDFRDKDISAASYFCSPTNAIINMSLLIQELTRTNPENRMTIDQFKDLFVLKNMSPDNFYAQVEQKFPSEQLGIQEDIAPITALINEKNISVLQRFASIFKNLFSLNPKPDDYLLRTNEQFKKISSLEPRDTRITYMAEKLATTCYKEYSHAYFKKCSLSLESVLFEQDWHKASWYRKALHWLTFGLYGIDRTTDVDMASVTIHQDLKSDEFQTHFAVLQFLPPRELNNLGLLESARFKDFLFAHIQEIVPEALDDSEYSDSSSSDSDLNSKPVPLLNEQSIHQDKASLEQVDSLPSGTMVIKSSQSLEKDAAADALPSATMVIKDDTPEELSTDTVVFRPSAQAKKMSFSFIAAPGFFSNPGSKEAKKEKVASIKSALLRGDFHCNSRMGKKTRPSIQNFIWEPVTPETNDTPLTSNCPQENQSRMR</sequence>
<dbReference type="InterPro" id="IPR000719">
    <property type="entry name" value="Prot_kinase_dom"/>
</dbReference>
<dbReference type="Gene3D" id="1.10.510.10">
    <property type="entry name" value="Transferase(Phosphotransferase) domain 1"/>
    <property type="match status" value="1"/>
</dbReference>
<dbReference type="GO" id="GO:0005524">
    <property type="term" value="F:ATP binding"/>
    <property type="evidence" value="ECO:0007669"/>
    <property type="project" value="InterPro"/>
</dbReference>
<reference evidence="3 4" key="1">
    <citation type="submission" date="2015-11" db="EMBL/GenBank/DDBJ databases">
        <title>Genomic analysis of 38 Legionella species identifies large and diverse effector repertoires.</title>
        <authorList>
            <person name="Burstein D."/>
            <person name="Amaro F."/>
            <person name="Zusman T."/>
            <person name="Lifshitz Z."/>
            <person name="Cohen O."/>
            <person name="Gilbert J.A."/>
            <person name="Pupko T."/>
            <person name="Shuman H.A."/>
            <person name="Segal G."/>
        </authorList>
    </citation>
    <scope>NUCLEOTIDE SEQUENCE [LARGE SCALE GENOMIC DNA]</scope>
    <source>
        <strain evidence="3 4">ATCC 49508</strain>
    </source>
</reference>
<organism evidence="3 4">
    <name type="scientific">Legionella worsleiensis</name>
    <dbReference type="NCBI Taxonomy" id="45076"/>
    <lineage>
        <taxon>Bacteria</taxon>
        <taxon>Pseudomonadati</taxon>
        <taxon>Pseudomonadota</taxon>
        <taxon>Gammaproteobacteria</taxon>
        <taxon>Legionellales</taxon>
        <taxon>Legionellaceae</taxon>
        <taxon>Legionella</taxon>
    </lineage>
</organism>
<dbReference type="Proteomes" id="UP000054662">
    <property type="component" value="Unassembled WGS sequence"/>
</dbReference>
<keyword evidence="4" id="KW-1185">Reference proteome</keyword>
<name>A0A0W1A713_9GAMM</name>
<keyword evidence="3" id="KW-0418">Kinase</keyword>
<dbReference type="InterPro" id="IPR011009">
    <property type="entry name" value="Kinase-like_dom_sf"/>
</dbReference>
<feature type="compositionally biased region" description="Polar residues" evidence="1">
    <location>
        <begin position="815"/>
        <end position="835"/>
    </location>
</feature>
<accession>A0A0W1A713</accession>
<dbReference type="PATRIC" id="fig|45076.6.peg.2234"/>
<dbReference type="SUPFAM" id="SSF56112">
    <property type="entry name" value="Protein kinase-like (PK-like)"/>
    <property type="match status" value="1"/>
</dbReference>
<dbReference type="NCBIfam" id="NF043057">
    <property type="entry name" value="T4SS_LegK7"/>
    <property type="match status" value="1"/>
</dbReference>
<comment type="caution">
    <text evidence="3">The sequence shown here is derived from an EMBL/GenBank/DDBJ whole genome shotgun (WGS) entry which is preliminary data.</text>
</comment>
<dbReference type="OrthoDB" id="5634485at2"/>
<feature type="region of interest" description="Disordered" evidence="1">
    <location>
        <begin position="812"/>
        <end position="835"/>
    </location>
</feature>
<evidence type="ECO:0000313" key="3">
    <source>
        <dbReference type="EMBL" id="KTD76819.1"/>
    </source>
</evidence>
<keyword evidence="3" id="KW-0808">Transferase</keyword>
<protein>
    <submittedName>
        <fullName evidence="3">Protein kinase domain containing protein</fullName>
    </submittedName>
</protein>
<evidence type="ECO:0000256" key="1">
    <source>
        <dbReference type="SAM" id="MobiDB-lite"/>
    </source>
</evidence>
<feature type="domain" description="Protein kinase" evidence="2">
    <location>
        <begin position="183"/>
        <end position="457"/>
    </location>
</feature>
<gene>
    <name evidence="3" type="ORF">Lwor_2044</name>
</gene>
<dbReference type="AlphaFoldDB" id="A0A0W1A713"/>